<feature type="region of interest" description="Disordered" evidence="1">
    <location>
        <begin position="104"/>
        <end position="310"/>
    </location>
</feature>
<evidence type="ECO:0000313" key="5">
    <source>
        <dbReference type="Proteomes" id="UP001302367"/>
    </source>
</evidence>
<feature type="compositionally biased region" description="Low complexity" evidence="1">
    <location>
        <begin position="252"/>
        <end position="272"/>
    </location>
</feature>
<reference evidence="2 4" key="1">
    <citation type="submission" date="2015-10" db="EMBL/GenBank/DDBJ databases">
        <title>The cercosporin biosynthetic gene cluster was horizontally transferred to several fungal lineages and shown to be expanded in Cercospora beticola based on microsynteny with recipient genomes.</title>
        <authorList>
            <person name="De Jonge R."/>
            <person name="Ebert M.K."/>
            <person name="Suttle J.C."/>
            <person name="Jurick Ii W.M."/>
            <person name="Secor G.A."/>
            <person name="Thomma B.P."/>
            <person name="Van De Peer Y."/>
            <person name="Bolton M.D."/>
        </authorList>
    </citation>
    <scope>NUCLEOTIDE SEQUENCE [LARGE SCALE GENOMIC DNA]</scope>
    <source>
        <strain evidence="2 4">09-40</strain>
    </source>
</reference>
<proteinExistence type="predicted"/>
<dbReference type="OrthoDB" id="3642161at2759"/>
<name>A0A2G5I2C3_CERBT</name>
<feature type="compositionally biased region" description="Polar residues" evidence="1">
    <location>
        <begin position="285"/>
        <end position="306"/>
    </location>
</feature>
<accession>A0A2G5I2C3</accession>
<dbReference type="Proteomes" id="UP000230605">
    <property type="component" value="Chromosome 3"/>
</dbReference>
<protein>
    <submittedName>
        <fullName evidence="2">Uncharacterized protein</fullName>
    </submittedName>
</protein>
<sequence>MALRHNISVSLCPVHHPGAPIGTVWRPPTRRWATFEPYSYQAVLDSISHYFSATPSAHQVTLHLPQQCDVAVTSQDLRPGGQYHLLDRPKALHLHVHIDRKDGKDGAIPVIKPTESVTNSQRRGSGDILQAFNTDPSLDDKKAGPSRKAAKNPPLRMLKTASEHVPMHTTAGPQQTKSTERQKRSKDKPGDAPVARPIHEVFSNNDAVVSSEEELLKGPTPTDHATTERAQHPNDPARIASAQISPQVPRMSSALSSSSLSDLSDLASSDSLQTESEDHPDVGSPVQTTTQASSTEGAASTSQQTYLRDLMPVKNPDTFRREEQIFMVRIGRTEQNVGNAGDSTVACLSLVVAEAGPENLEYRNWNVACWSINGMLVGGWGNCLSLLNTNPRRIYQGLEIDLVFDPLFESLVKKDAREALLVQLRRDRIEDKEAPRGLLAAPIMLVHSEHEFGPVCEHQQLEQGYIHVVLDFINESSHNSLGTKVNIQLEADMTESFDDIRRSAKEQTTDTANVESLMEEKDLEIELWVLPQGSGRHVYLWKPDSGLVIGNFLNQDVWPGGKSLFIEAVLKDKTGRLQDAGKETEKASSPSTGEVRDVSRA</sequence>
<feature type="compositionally biased region" description="Basic and acidic residues" evidence="1">
    <location>
        <begin position="577"/>
        <end position="586"/>
    </location>
</feature>
<dbReference type="Proteomes" id="UP001302367">
    <property type="component" value="Chromosome 3"/>
</dbReference>
<keyword evidence="5" id="KW-1185">Reference proteome</keyword>
<reference evidence="3 5" key="2">
    <citation type="submission" date="2023-09" db="EMBL/GenBank/DDBJ databases">
        <title>Complete-Gapless Cercospora beticola genome.</title>
        <authorList>
            <person name="Wyatt N.A."/>
            <person name="Spanner R.E."/>
            <person name="Bolton M.D."/>
        </authorList>
    </citation>
    <scope>NUCLEOTIDE SEQUENCE [LARGE SCALE GENOMIC DNA]</scope>
    <source>
        <strain evidence="3">Cb09-40</strain>
    </source>
</reference>
<feature type="region of interest" description="Disordered" evidence="1">
    <location>
        <begin position="577"/>
        <end position="601"/>
    </location>
</feature>
<dbReference type="AlphaFoldDB" id="A0A2G5I2C3"/>
<evidence type="ECO:0000313" key="4">
    <source>
        <dbReference type="Proteomes" id="UP000230605"/>
    </source>
</evidence>
<evidence type="ECO:0000256" key="1">
    <source>
        <dbReference type="SAM" id="MobiDB-lite"/>
    </source>
</evidence>
<dbReference type="EMBL" id="LKMD01000101">
    <property type="protein sequence ID" value="PIA98662.1"/>
    <property type="molecule type" value="Genomic_DNA"/>
</dbReference>
<evidence type="ECO:0000313" key="2">
    <source>
        <dbReference type="EMBL" id="PIA98662.1"/>
    </source>
</evidence>
<evidence type="ECO:0000313" key="3">
    <source>
        <dbReference type="EMBL" id="WPB00906.1"/>
    </source>
</evidence>
<feature type="compositionally biased region" description="Basic and acidic residues" evidence="1">
    <location>
        <begin position="178"/>
        <end position="190"/>
    </location>
</feature>
<organism evidence="2 4">
    <name type="scientific">Cercospora beticola</name>
    <name type="common">Sugarbeet leaf spot fungus</name>
    <dbReference type="NCBI Taxonomy" id="122368"/>
    <lineage>
        <taxon>Eukaryota</taxon>
        <taxon>Fungi</taxon>
        <taxon>Dikarya</taxon>
        <taxon>Ascomycota</taxon>
        <taxon>Pezizomycotina</taxon>
        <taxon>Dothideomycetes</taxon>
        <taxon>Dothideomycetidae</taxon>
        <taxon>Mycosphaerellales</taxon>
        <taxon>Mycosphaerellaceae</taxon>
        <taxon>Cercospora</taxon>
    </lineage>
</organism>
<dbReference type="EMBL" id="CP134186">
    <property type="protein sequence ID" value="WPB00906.1"/>
    <property type="molecule type" value="Genomic_DNA"/>
</dbReference>
<gene>
    <name evidence="2" type="ORF">CB0940_03716</name>
    <name evidence="3" type="ORF">RHO25_005526</name>
</gene>